<dbReference type="OrthoDB" id="5881184at2"/>
<dbReference type="EMBL" id="UXAV01000044">
    <property type="protein sequence ID" value="VDC32454.1"/>
    <property type="molecule type" value="Genomic_DNA"/>
</dbReference>
<dbReference type="GO" id="GO:0032259">
    <property type="term" value="P:methylation"/>
    <property type="evidence" value="ECO:0007669"/>
    <property type="project" value="UniProtKB-KW"/>
</dbReference>
<dbReference type="Proteomes" id="UP000270468">
    <property type="component" value="Unassembled WGS sequence"/>
</dbReference>
<dbReference type="InterPro" id="IPR006901">
    <property type="entry name" value="TrmK"/>
</dbReference>
<accession>A0A3P5XNK7</accession>
<gene>
    <name evidence="1" type="primary">trmK</name>
    <name evidence="1" type="ORF">FILTAD_02682</name>
</gene>
<dbReference type="EC" id="2.1.1.217" evidence="1"/>
<dbReference type="SUPFAM" id="SSF53335">
    <property type="entry name" value="S-adenosyl-L-methionine-dependent methyltransferases"/>
    <property type="match status" value="1"/>
</dbReference>
<dbReference type="PANTHER" id="PTHR38451:SF1">
    <property type="entry name" value="TRNA (ADENINE(22)-N(1))-METHYLTRANSFERASE"/>
    <property type="match status" value="1"/>
</dbReference>
<protein>
    <submittedName>
        <fullName evidence="1">tRNA (Adenine(22)-N(1))-methyltransferase</fullName>
        <ecNumber evidence="1">2.1.1.217</ecNumber>
    </submittedName>
</protein>
<dbReference type="AlphaFoldDB" id="A0A3P5XNK7"/>
<evidence type="ECO:0000313" key="2">
    <source>
        <dbReference type="Proteomes" id="UP000270468"/>
    </source>
</evidence>
<dbReference type="PANTHER" id="PTHR38451">
    <property type="entry name" value="TRNA (ADENINE(22)-N(1))-METHYLTRANSFERASE"/>
    <property type="match status" value="1"/>
</dbReference>
<dbReference type="GO" id="GO:0160105">
    <property type="term" value="F:tRNA (adenine(22)-N1)-methyltransferase activity"/>
    <property type="evidence" value="ECO:0007669"/>
    <property type="project" value="UniProtKB-EC"/>
</dbReference>
<keyword evidence="1" id="KW-0489">Methyltransferase</keyword>
<dbReference type="Gene3D" id="1.10.287.1890">
    <property type="match status" value="1"/>
</dbReference>
<keyword evidence="2" id="KW-1185">Reference proteome</keyword>
<sequence length="232" mass="25345">MNTERLSDRLAAVASYVEAGAVVADIGSDHAYLPCFLINTGKAQKAVAGEVVKGPFESAVKNVQRKGLSDAVTVRLANGLFAIEDHDAVDTVVIAGMGGTLIASILESGKEKLQQVKRIIAQPNLHAKAIREWAVSNSWEITDEAILKEDGKIYEIIVLERGQMTYDELDLLAGPFLLASKSAVFSEKWNRELVEWNRVLRSLETADSTAAVTLKKEQLKRQIELVGKVLES</sequence>
<organism evidence="1 2">
    <name type="scientific">Filibacter tadaridae</name>
    <dbReference type="NCBI Taxonomy" id="2483811"/>
    <lineage>
        <taxon>Bacteria</taxon>
        <taxon>Bacillati</taxon>
        <taxon>Bacillota</taxon>
        <taxon>Bacilli</taxon>
        <taxon>Bacillales</taxon>
        <taxon>Caryophanaceae</taxon>
        <taxon>Filibacter</taxon>
    </lineage>
</organism>
<keyword evidence="1" id="KW-0808">Transferase</keyword>
<dbReference type="RefSeq" id="WP_124071489.1">
    <property type="nucleotide sequence ID" value="NZ_CBCRXF010000002.1"/>
</dbReference>
<name>A0A3P5XNK7_9BACL</name>
<dbReference type="PIRSF" id="PIRSF018637">
    <property type="entry name" value="TrmK"/>
    <property type="match status" value="1"/>
</dbReference>
<evidence type="ECO:0000313" key="1">
    <source>
        <dbReference type="EMBL" id="VDC32454.1"/>
    </source>
</evidence>
<proteinExistence type="predicted"/>
<dbReference type="Gene3D" id="3.40.50.150">
    <property type="entry name" value="Vaccinia Virus protein VP39"/>
    <property type="match status" value="1"/>
</dbReference>
<reference evidence="1 2" key="1">
    <citation type="submission" date="2018-11" db="EMBL/GenBank/DDBJ databases">
        <authorList>
            <person name="Criscuolo A."/>
        </authorList>
    </citation>
    <scope>NUCLEOTIDE SEQUENCE [LARGE SCALE GENOMIC DNA]</scope>
    <source>
        <strain evidence="1">ATB-66</strain>
    </source>
</reference>
<dbReference type="InterPro" id="IPR029063">
    <property type="entry name" value="SAM-dependent_MTases_sf"/>
</dbReference>
<dbReference type="Pfam" id="PF04816">
    <property type="entry name" value="TrmK"/>
    <property type="match status" value="1"/>
</dbReference>